<name>A0AA37QIP4_9FIRM</name>
<dbReference type="AlphaFoldDB" id="A0AA37QIP4"/>
<reference evidence="1" key="2">
    <citation type="submission" date="2022-11" db="EMBL/GenBank/DDBJ databases">
        <title>Draft genome sequence of Coprococcus comes strain 31264.</title>
        <authorList>
            <person name="Hisatomi A."/>
            <person name="Ohkuma M."/>
            <person name="Sakamoto M."/>
        </authorList>
    </citation>
    <scope>NUCLEOTIDE SEQUENCE</scope>
    <source>
        <strain evidence="1">JCM 31264</strain>
    </source>
</reference>
<proteinExistence type="predicted"/>
<dbReference type="RefSeq" id="WP_055248227.1">
    <property type="nucleotide sequence ID" value="NZ_BSCI01000010.1"/>
</dbReference>
<accession>A0AA37QIP4</accession>
<organism evidence="1 2">
    <name type="scientific">Coprococcus comes</name>
    <dbReference type="NCBI Taxonomy" id="410072"/>
    <lineage>
        <taxon>Bacteria</taxon>
        <taxon>Bacillati</taxon>
        <taxon>Bacillota</taxon>
        <taxon>Clostridia</taxon>
        <taxon>Lachnospirales</taxon>
        <taxon>Lachnospiraceae</taxon>
        <taxon>Coprococcus</taxon>
    </lineage>
</organism>
<sequence>MLKDCLEIFEAELERTKKRFGDSDRLILDEYILADGDYLVVEKNGEIRQCSVRMDKKTRTVERIPVDDKLYERICFYDYHSRLVSMDKPQDTKKVIHSNSYLAFWVKWDSFDNGKLNEEAIDRYFDILKDPREKYKKSQDRKMYDYIAKKIGEVDQKKLEKKREWIKGHIFGLDELELNRKNYLKIFFAEEPKLYVQEEQRYVMTKIFNKNDYNVEIDGQIYGLSNDNLGLNSKKPYLEKKTRKMTIPYLITPEEAIRQRKFFDYLMNKANAGETDIFFDYDEKKIISKKRDQMVEGDFSGYFLKIQKGKELEIHHQDTIVDYKYFLKKKFLYRNVIGAEDREGKYKEYVNRQGLQEIVNEVFYSKWLTGNYFTPEDEMSIDGELKRILIWSREAVFAWLYKGREVGMDRILHTVAKNVIKESIKNGYMGKVVQQFNLMCSFDEYFGGCNMADRYSEIREKLRDKINCRGEQIIESDEEYFYAVGQLVRYYISLSKAKEKTHSLANPFFNATSNEVLQTRLKQYFMKYNHEIATRSSRFNYMYGMVLGYELEGKIRQEPIIAGYLSNSLFYESSKKEMEET</sequence>
<evidence type="ECO:0000313" key="1">
    <source>
        <dbReference type="EMBL" id="GLG87361.1"/>
    </source>
</evidence>
<dbReference type="EMBL" id="BSCI01000010">
    <property type="protein sequence ID" value="GLG87361.1"/>
    <property type="molecule type" value="Genomic_DNA"/>
</dbReference>
<gene>
    <name evidence="1" type="ORF">comes_19070</name>
</gene>
<evidence type="ECO:0000313" key="2">
    <source>
        <dbReference type="Proteomes" id="UP001145109"/>
    </source>
</evidence>
<dbReference type="Proteomes" id="UP001145109">
    <property type="component" value="Unassembled WGS sequence"/>
</dbReference>
<reference evidence="1" key="1">
    <citation type="submission" date="2022-09" db="EMBL/GenBank/DDBJ databases">
        <title>Draft genome sequence of Coprococcus comes strain 31264.</title>
        <authorList>
            <person name="Atsushi H."/>
            <person name="Moriya O."/>
            <person name="Mitsuo S."/>
        </authorList>
    </citation>
    <scope>NUCLEOTIDE SEQUENCE</scope>
    <source>
        <strain evidence="1">JCM 31264</strain>
    </source>
</reference>
<protein>
    <recommendedName>
        <fullName evidence="3">CRISPR-associated protein Csh1</fullName>
    </recommendedName>
</protein>
<evidence type="ECO:0008006" key="3">
    <source>
        <dbReference type="Google" id="ProtNLM"/>
    </source>
</evidence>
<comment type="caution">
    <text evidence="1">The sequence shown here is derived from an EMBL/GenBank/DDBJ whole genome shotgun (WGS) entry which is preliminary data.</text>
</comment>